<protein>
    <submittedName>
        <fullName evidence="7">Fumarylacetoacetate hydrolase family protein</fullName>
    </submittedName>
</protein>
<dbReference type="EMBL" id="FO082264">
    <property type="protein sequence ID" value="CCO20036.1"/>
    <property type="molecule type" value="Genomic_DNA"/>
</dbReference>
<dbReference type="PANTHER" id="PTHR11820">
    <property type="entry name" value="ACYLPYRUVASE"/>
    <property type="match status" value="1"/>
</dbReference>
<organism evidence="7 8">
    <name type="scientific">Bathycoccus prasinos</name>
    <dbReference type="NCBI Taxonomy" id="41875"/>
    <lineage>
        <taxon>Eukaryota</taxon>
        <taxon>Viridiplantae</taxon>
        <taxon>Chlorophyta</taxon>
        <taxon>Mamiellophyceae</taxon>
        <taxon>Mamiellales</taxon>
        <taxon>Bathycoccaceae</taxon>
        <taxon>Bathycoccus</taxon>
    </lineage>
</organism>
<dbReference type="Gene3D" id="6.10.140.2220">
    <property type="match status" value="1"/>
</dbReference>
<dbReference type="Proteomes" id="UP000198341">
    <property type="component" value="Chromosome 15"/>
</dbReference>
<accession>K8EPP4</accession>
<dbReference type="eggNOG" id="KOG1535">
    <property type="taxonomic scope" value="Eukaryota"/>
</dbReference>
<evidence type="ECO:0000256" key="5">
    <source>
        <dbReference type="PROSITE-ProRule" id="PRU00134"/>
    </source>
</evidence>
<dbReference type="InterPro" id="IPR036663">
    <property type="entry name" value="Fumarylacetoacetase_C_sf"/>
</dbReference>
<dbReference type="SUPFAM" id="SSF56529">
    <property type="entry name" value="FAH"/>
    <property type="match status" value="1"/>
</dbReference>
<keyword evidence="7" id="KW-0378">Hydrolase</keyword>
<dbReference type="GO" id="GO:0018773">
    <property type="term" value="F:acetylpyruvate hydrolase activity"/>
    <property type="evidence" value="ECO:0007669"/>
    <property type="project" value="TreeGrafter"/>
</dbReference>
<evidence type="ECO:0000313" key="7">
    <source>
        <dbReference type="EMBL" id="CCO20036.1"/>
    </source>
</evidence>
<keyword evidence="2" id="KW-0479">Metal-binding</keyword>
<keyword evidence="3 5" id="KW-0863">Zinc-finger</keyword>
<evidence type="ECO:0000256" key="4">
    <source>
        <dbReference type="ARBA" id="ARBA00022833"/>
    </source>
</evidence>
<dbReference type="Pfam" id="PF01753">
    <property type="entry name" value="zf-MYND"/>
    <property type="match status" value="1"/>
</dbReference>
<evidence type="ECO:0000256" key="2">
    <source>
        <dbReference type="ARBA" id="ARBA00022723"/>
    </source>
</evidence>
<evidence type="ECO:0000259" key="6">
    <source>
        <dbReference type="PROSITE" id="PS50865"/>
    </source>
</evidence>
<sequence length="506" mass="58211">MNTQNLHLTTRLAEYCVDYFHEMPEHGLFISIDERGEFHNKEGMLNKKGQRIVCFFRMTKGFKSIQGQFNGERVAKMEVFTWVLEHCKDIRDAVELDFGLEKLEDVNRANDKMENDAYIKPYRKEAYMRFPDGHTVRERSAPIGTPQGSLNSPVIAPLFSTRIERSMNVFCVGKNYREHIGEVDTQMTNISAKGEPTVPIIFNKSSRSIIGHGECIMCPDPDQFDERVDYEGEVGLVMGKGGKVYGATIVNDVTARFRQKEHQQWFLGKSVDTFCPIGPWIVPWFDYENSSLMPFYQTRDYYFAEGVTPEGAIFDTSPSEPGGSCTIVTRVNGELRQDFDIASARQSDPPAMIFGHQELLETIEKSMKLEPCDVIATGTPSGVGAGQKPEPKWLKHGDLVEVKVGGIGVLANYVCGYKRDPENFVFEGEHTDWVGRKPKHRMFRMSPNVCAFCNKWQRKLSRCSQCKRVWYCSQECSKKDWIERHRQECRHWIDQNRECFRENFNE</sequence>
<dbReference type="InterPro" id="IPR002893">
    <property type="entry name" value="Znf_MYND"/>
</dbReference>
<dbReference type="SUPFAM" id="SSF144232">
    <property type="entry name" value="HIT/MYND zinc finger-like"/>
    <property type="match status" value="1"/>
</dbReference>
<evidence type="ECO:0000313" key="8">
    <source>
        <dbReference type="Proteomes" id="UP000198341"/>
    </source>
</evidence>
<keyword evidence="4" id="KW-0862">Zinc</keyword>
<keyword evidence="8" id="KW-1185">Reference proteome</keyword>
<dbReference type="RefSeq" id="XP_007508950.1">
    <property type="nucleotide sequence ID" value="XM_007508888.1"/>
</dbReference>
<dbReference type="GeneID" id="19011523"/>
<comment type="similarity">
    <text evidence="1">Belongs to the FAH family.</text>
</comment>
<dbReference type="PROSITE" id="PS50865">
    <property type="entry name" value="ZF_MYND_2"/>
    <property type="match status" value="1"/>
</dbReference>
<dbReference type="Pfam" id="PF01557">
    <property type="entry name" value="FAA_hydrolase"/>
    <property type="match status" value="1"/>
</dbReference>
<reference evidence="7 8" key="1">
    <citation type="submission" date="2011-10" db="EMBL/GenBank/DDBJ databases">
        <authorList>
            <person name="Genoscope - CEA"/>
        </authorList>
    </citation>
    <scope>NUCLEOTIDE SEQUENCE [LARGE SCALE GENOMIC DNA]</scope>
    <source>
        <strain evidence="7 8">RCC 1105</strain>
    </source>
</reference>
<dbReference type="Gene3D" id="3.90.850.10">
    <property type="entry name" value="Fumarylacetoacetase-like, C-terminal domain"/>
    <property type="match status" value="1"/>
</dbReference>
<evidence type="ECO:0000256" key="3">
    <source>
        <dbReference type="ARBA" id="ARBA00022771"/>
    </source>
</evidence>
<dbReference type="GO" id="GO:0008270">
    <property type="term" value="F:zinc ion binding"/>
    <property type="evidence" value="ECO:0007669"/>
    <property type="project" value="UniProtKB-KW"/>
</dbReference>
<dbReference type="InterPro" id="IPR011234">
    <property type="entry name" value="Fumarylacetoacetase-like_C"/>
</dbReference>
<dbReference type="PANTHER" id="PTHR11820:SF7">
    <property type="entry name" value="ACYLPYRUVASE FAHD1, MITOCHONDRIAL"/>
    <property type="match status" value="1"/>
</dbReference>
<dbReference type="OrthoDB" id="411064at2759"/>
<proteinExistence type="inferred from homology"/>
<dbReference type="AlphaFoldDB" id="K8EPP4"/>
<evidence type="ECO:0000256" key="1">
    <source>
        <dbReference type="ARBA" id="ARBA00010211"/>
    </source>
</evidence>
<feature type="domain" description="MYND-type" evidence="6">
    <location>
        <begin position="450"/>
        <end position="489"/>
    </location>
</feature>
<dbReference type="STRING" id="41875.K8EPP4"/>
<name>K8EPP4_9CHLO</name>
<dbReference type="PROSITE" id="PS01360">
    <property type="entry name" value="ZF_MYND_1"/>
    <property type="match status" value="1"/>
</dbReference>
<gene>
    <name evidence="7" type="ordered locus">Bathy15g02250</name>
</gene>
<dbReference type="KEGG" id="bpg:Bathy15g02250"/>